<feature type="region of interest" description="Disordered" evidence="1">
    <location>
        <begin position="749"/>
        <end position="773"/>
    </location>
</feature>
<feature type="compositionally biased region" description="Polar residues" evidence="1">
    <location>
        <begin position="764"/>
        <end position="773"/>
    </location>
</feature>
<reference evidence="2" key="1">
    <citation type="submission" date="2021-12" db="EMBL/GenBank/DDBJ databases">
        <authorList>
            <person name="King R."/>
        </authorList>
    </citation>
    <scope>NUCLEOTIDE SEQUENCE</scope>
</reference>
<sequence length="1280" mass="142195">MVRSPQWESCKCYFAKLGSEVSPYGPLWDAPPAPVPYPDILAFPPADLVWSAAGCGGRAGSRAPPGGKKPRRRVASVAQRRAANILLTTVTPALKDESRPKRDIALIKNFIMRKLFHGGEVQNTVSQPNYRLFRIPGFDNILVKAIPKGNIAANASSVIESDIEEHPSIALVKSYLGTKSLGETLSALEGTKTLLQSGILKAREATDVSYNTYRVPVNISPTLTETFEVIDLDDEQSDCKVPSLQQRVPIPYASTLGNMYKPARIPIPDLAYPTKYSYKQIHGDGVTSYTSKDNKNVIVTESKNPVHLPGYLRSRLQEVLSTGPIPLNAVHYMHSFKPPVYNIPVKHLHQDGSVTTYSGSSSLEESQNQKESLTGQAMSYQSSVSFNPYDPSKLIVSPHMPLQSAFVPTDYYYKQMHENGSVTTYSGSDAVEKRKNQNPFLTGQAMSYQSSLSFNPYDTPKLMGTSHIPMQPAIVPTDYSYKHLHKDGSITTYSESGAVEEPKNQNQFLTGQAMSYQSSVMFNPHDPPKIKGDSHIPTHPVFVPNDYSYKHLHKDGSVTTYSGGGAVEDIKSQKESLPVQASSYQSSLLYNPYDAPKSIVAPHVLTDYSYNHLHKDGSVITYPVLGEVEKSKNQKDSFPVQAMTYQSSLLYNPYVPPNLIVAPHLPIQSALVPTDYSYKHLHQNGSVTTYSGSGAVEESKNPKSVSYQSSLLFNHPDTPKLIVDPHIPAQPEFVPTDYSYKHLHQDGSVTTYSGSGDVEESKNQKSSFPVQPFSHQPSSVVNIHEPHKLIVAPHVPVQPVFVPIDDARPGNKPAIHVTSFETSPFVNIYDAPYVTTNTSNYMSPKVSAKPTDYSYKHVHNDGVVTIYNGADVVENSNGKPYVIVNEVRRPIPLPSFPANVPEAIYRDTSPMVVEKAVYGPPLPVYKEQYPILFEHIPGPNANPLNPFSSDEIKKEYNSNSPLEHFYQKIHKGDTSVNFESGFHTNESDEEKATETMKDNHQSDHYNSVYLTSRNAIDKVLNNSQNNTQVKDDSSQTGVFSYTTVHSDGSKTPYFDSGKEEEDKTEDIKKSPASEKKPLSVIINRESDKSQEVSSRKPVRKYRKRVNHRTTRRPTTIGSEDANKKYAPLNEKEDITNNNHIISVNKKSESSIVSKKRVNKFSTIKPSMSTSTELEPEKSVTRVSFKQTTNHGVHTNKNGAVDIKTETPLSYNKDSSDVFTDYYTTDATLSSSDISLNTNPIVVLSDEEDLTVMENKLSILEENGPNFEFHRGDIPESSYRK</sequence>
<feature type="region of interest" description="Disordered" evidence="1">
    <location>
        <begin position="981"/>
        <end position="1001"/>
    </location>
</feature>
<keyword evidence="3" id="KW-1185">Reference proteome</keyword>
<feature type="compositionally biased region" description="Polar residues" evidence="1">
    <location>
        <begin position="1025"/>
        <end position="1046"/>
    </location>
</feature>
<feature type="compositionally biased region" description="Basic and acidic residues" evidence="1">
    <location>
        <begin position="990"/>
        <end position="1001"/>
    </location>
</feature>
<feature type="compositionally biased region" description="Basic residues" evidence="1">
    <location>
        <begin position="1096"/>
        <end position="1111"/>
    </location>
</feature>
<evidence type="ECO:0000256" key="1">
    <source>
        <dbReference type="SAM" id="MobiDB-lite"/>
    </source>
</evidence>
<feature type="compositionally biased region" description="Basic and acidic residues" evidence="1">
    <location>
        <begin position="1084"/>
        <end position="1094"/>
    </location>
</feature>
<reference evidence="2" key="2">
    <citation type="submission" date="2022-10" db="EMBL/GenBank/DDBJ databases">
        <authorList>
            <consortium name="ENA_rothamsted_submissions"/>
            <consortium name="culmorum"/>
            <person name="King R."/>
        </authorList>
    </citation>
    <scope>NUCLEOTIDE SEQUENCE</scope>
</reference>
<dbReference type="OrthoDB" id="7481064at2759"/>
<name>A0A9N9R3Y0_9NEOP</name>
<evidence type="ECO:0000313" key="2">
    <source>
        <dbReference type="EMBL" id="CAG9789059.1"/>
    </source>
</evidence>
<feature type="region of interest" description="Disordered" evidence="1">
    <location>
        <begin position="1025"/>
        <end position="1121"/>
    </location>
</feature>
<proteinExistence type="predicted"/>
<evidence type="ECO:0000313" key="3">
    <source>
        <dbReference type="Proteomes" id="UP001153714"/>
    </source>
</evidence>
<dbReference type="EMBL" id="OU893333">
    <property type="protein sequence ID" value="CAG9789059.1"/>
    <property type="molecule type" value="Genomic_DNA"/>
</dbReference>
<organism evidence="2 3">
    <name type="scientific">Diatraea saccharalis</name>
    <name type="common">sugarcane borer</name>
    <dbReference type="NCBI Taxonomy" id="40085"/>
    <lineage>
        <taxon>Eukaryota</taxon>
        <taxon>Metazoa</taxon>
        <taxon>Ecdysozoa</taxon>
        <taxon>Arthropoda</taxon>
        <taxon>Hexapoda</taxon>
        <taxon>Insecta</taxon>
        <taxon>Pterygota</taxon>
        <taxon>Neoptera</taxon>
        <taxon>Endopterygota</taxon>
        <taxon>Lepidoptera</taxon>
        <taxon>Glossata</taxon>
        <taxon>Ditrysia</taxon>
        <taxon>Pyraloidea</taxon>
        <taxon>Crambidae</taxon>
        <taxon>Crambinae</taxon>
        <taxon>Diatraea</taxon>
    </lineage>
</organism>
<gene>
    <name evidence="2" type="ORF">DIATSA_LOCUS6822</name>
</gene>
<accession>A0A9N9R3Y0</accession>
<protein>
    <submittedName>
        <fullName evidence="2">Uncharacterized protein</fullName>
    </submittedName>
</protein>
<dbReference type="AlphaFoldDB" id="A0A9N9R3Y0"/>
<dbReference type="Proteomes" id="UP001153714">
    <property type="component" value="Chromosome 2"/>
</dbReference>
<feature type="compositionally biased region" description="Basic and acidic residues" evidence="1">
    <location>
        <begin position="1056"/>
        <end position="1077"/>
    </location>
</feature>